<keyword evidence="3" id="KW-1185">Reference proteome</keyword>
<dbReference type="KEGG" id="csl:COCSUDRAFT_11899"/>
<dbReference type="PANTHER" id="PTHR32098:SF5">
    <property type="entry name" value="LYCOPENE BETA_EPSILON CYCLASE PROTEIN"/>
    <property type="match status" value="1"/>
</dbReference>
<dbReference type="RefSeq" id="XP_005650859.1">
    <property type="nucleotide sequence ID" value="XM_005650802.1"/>
</dbReference>
<evidence type="ECO:0000313" key="2">
    <source>
        <dbReference type="EMBL" id="EIE26315.1"/>
    </source>
</evidence>
<dbReference type="OrthoDB" id="4211at2759"/>
<protein>
    <submittedName>
        <fullName evidence="2">Uncharacterized protein</fullName>
    </submittedName>
</protein>
<dbReference type="PANTHER" id="PTHR32098">
    <property type="entry name" value="LYCOPENE BETA/EPSILON CYCLASE PROTEIN"/>
    <property type="match status" value="1"/>
</dbReference>
<feature type="compositionally biased region" description="Polar residues" evidence="1">
    <location>
        <begin position="69"/>
        <end position="81"/>
    </location>
</feature>
<dbReference type="AlphaFoldDB" id="I0Z6P6"/>
<comment type="caution">
    <text evidence="2">The sequence shown here is derived from an EMBL/GenBank/DDBJ whole genome shotgun (WGS) entry which is preliminary data.</text>
</comment>
<accession>I0Z6P6</accession>
<name>I0Z6P6_COCSC</name>
<dbReference type="EMBL" id="AGSI01000002">
    <property type="protein sequence ID" value="EIE26315.1"/>
    <property type="molecule type" value="Genomic_DNA"/>
</dbReference>
<dbReference type="GeneID" id="17044325"/>
<feature type="region of interest" description="Disordered" evidence="1">
    <location>
        <begin position="49"/>
        <end position="81"/>
    </location>
</feature>
<proteinExistence type="predicted"/>
<gene>
    <name evidence="2" type="ORF">COCSUDRAFT_11899</name>
</gene>
<sequence length="476" mass="53042">MPTFVPSSIGGNLCPFGHDVRVTKHPGLSAHLPLRNFVGQKYPFQPLRRSESSSLQVSSPTASADVKTSKQSNDSLTSSILSDPDIEGDPIKFLRVSEAYWQACPPCDILLRGHRVSIIEKRRVEGRIQEWNVSRHELQDLVELGLVTEPELSQSIATEFNPVHIGFYDELKPQPDIVAHDVLNLGVNPRTLLGFMRARFLEQGGIIYEGAAFHTAEVYPEGVKIQQCGNVQGHWSPIVRQMRGSSRPDGMCLVVGSCATSFPAERNKSGDFMRTVTDAEDDMQLFWQAFPAQGGAARTTYMFTYADCAKQRPSLQALLDRYFELLPGYQGVPLSSLKFQRVLFGGFPCYSSSPLQPQFDRILQVGDASSSQSPLSFGGFGSMLRHLRRLTEGLDAALQQDRLSRKALILIQPYQPCLAAAWLFQRSMALQMGQSRAPRGRRGQLSGFLPPSHINRLLRANFRVMQVGTFVWPRMA</sequence>
<evidence type="ECO:0000256" key="1">
    <source>
        <dbReference type="SAM" id="MobiDB-lite"/>
    </source>
</evidence>
<dbReference type="Proteomes" id="UP000007264">
    <property type="component" value="Unassembled WGS sequence"/>
</dbReference>
<reference evidence="2 3" key="1">
    <citation type="journal article" date="2012" name="Genome Biol.">
        <title>The genome of the polar eukaryotic microalga coccomyxa subellipsoidea reveals traits of cold adaptation.</title>
        <authorList>
            <person name="Blanc G."/>
            <person name="Agarkova I."/>
            <person name="Grimwood J."/>
            <person name="Kuo A."/>
            <person name="Brueggeman A."/>
            <person name="Dunigan D."/>
            <person name="Gurnon J."/>
            <person name="Ladunga I."/>
            <person name="Lindquist E."/>
            <person name="Lucas S."/>
            <person name="Pangilinan J."/>
            <person name="Proschold T."/>
            <person name="Salamov A."/>
            <person name="Schmutz J."/>
            <person name="Weeks D."/>
            <person name="Yamada T."/>
            <person name="Claverie J.M."/>
            <person name="Grigoriev I."/>
            <person name="Van Etten J."/>
            <person name="Lomsadze A."/>
            <person name="Borodovsky M."/>
        </authorList>
    </citation>
    <scope>NUCLEOTIDE SEQUENCE [LARGE SCALE GENOMIC DNA]</scope>
    <source>
        <strain evidence="2 3">C-169</strain>
    </source>
</reference>
<organism evidence="2 3">
    <name type="scientific">Coccomyxa subellipsoidea (strain C-169)</name>
    <name type="common">Green microalga</name>
    <dbReference type="NCBI Taxonomy" id="574566"/>
    <lineage>
        <taxon>Eukaryota</taxon>
        <taxon>Viridiplantae</taxon>
        <taxon>Chlorophyta</taxon>
        <taxon>core chlorophytes</taxon>
        <taxon>Trebouxiophyceae</taxon>
        <taxon>Trebouxiophyceae incertae sedis</taxon>
        <taxon>Coccomyxaceae</taxon>
        <taxon>Coccomyxa</taxon>
        <taxon>Coccomyxa subellipsoidea</taxon>
    </lineage>
</organism>
<dbReference type="eggNOG" id="ENOG502SH5F">
    <property type="taxonomic scope" value="Eukaryota"/>
</dbReference>
<evidence type="ECO:0000313" key="3">
    <source>
        <dbReference type="Proteomes" id="UP000007264"/>
    </source>
</evidence>
<dbReference type="SUPFAM" id="SSF51905">
    <property type="entry name" value="FAD/NAD(P)-binding domain"/>
    <property type="match status" value="1"/>
</dbReference>
<dbReference type="InterPro" id="IPR036188">
    <property type="entry name" value="FAD/NAD-bd_sf"/>
</dbReference>
<dbReference type="STRING" id="574566.I0Z6P6"/>